<feature type="region of interest" description="Disordered" evidence="2">
    <location>
        <begin position="527"/>
        <end position="546"/>
    </location>
</feature>
<protein>
    <submittedName>
        <fullName evidence="3">Uncharacterized protein</fullName>
    </submittedName>
</protein>
<dbReference type="AlphaFoldDB" id="A0A8J2SQW3"/>
<dbReference type="Proteomes" id="UP000789595">
    <property type="component" value="Unassembled WGS sequence"/>
</dbReference>
<feature type="compositionally biased region" description="Pro residues" evidence="2">
    <location>
        <begin position="528"/>
        <end position="541"/>
    </location>
</feature>
<evidence type="ECO:0000313" key="4">
    <source>
        <dbReference type="Proteomes" id="UP000789595"/>
    </source>
</evidence>
<feature type="region of interest" description="Disordered" evidence="2">
    <location>
        <begin position="1"/>
        <end position="40"/>
    </location>
</feature>
<organism evidence="3 4">
    <name type="scientific">Pelagomonas calceolata</name>
    <dbReference type="NCBI Taxonomy" id="35677"/>
    <lineage>
        <taxon>Eukaryota</taxon>
        <taxon>Sar</taxon>
        <taxon>Stramenopiles</taxon>
        <taxon>Ochrophyta</taxon>
        <taxon>Pelagophyceae</taxon>
        <taxon>Pelagomonadales</taxon>
        <taxon>Pelagomonadaceae</taxon>
        <taxon>Pelagomonas</taxon>
    </lineage>
</organism>
<evidence type="ECO:0000256" key="1">
    <source>
        <dbReference type="SAM" id="Coils"/>
    </source>
</evidence>
<keyword evidence="1" id="KW-0175">Coiled coil</keyword>
<comment type="caution">
    <text evidence="3">The sequence shown here is derived from an EMBL/GenBank/DDBJ whole genome shotgun (WGS) entry which is preliminary data.</text>
</comment>
<feature type="compositionally biased region" description="Basic residues" evidence="2">
    <location>
        <begin position="388"/>
        <end position="403"/>
    </location>
</feature>
<name>A0A8J2SQW3_9STRA</name>
<evidence type="ECO:0000256" key="2">
    <source>
        <dbReference type="SAM" id="MobiDB-lite"/>
    </source>
</evidence>
<reference evidence="3" key="1">
    <citation type="submission" date="2021-11" db="EMBL/GenBank/DDBJ databases">
        <authorList>
            <consortium name="Genoscope - CEA"/>
            <person name="William W."/>
        </authorList>
    </citation>
    <scope>NUCLEOTIDE SEQUENCE</scope>
</reference>
<proteinExistence type="predicted"/>
<keyword evidence="4" id="KW-1185">Reference proteome</keyword>
<feature type="region of interest" description="Disordered" evidence="2">
    <location>
        <begin position="387"/>
        <end position="415"/>
    </location>
</feature>
<evidence type="ECO:0000313" key="3">
    <source>
        <dbReference type="EMBL" id="CAH0371727.1"/>
    </source>
</evidence>
<gene>
    <name evidence="3" type="ORF">PECAL_3P16790</name>
</gene>
<dbReference type="EMBL" id="CAKKNE010000003">
    <property type="protein sequence ID" value="CAH0371727.1"/>
    <property type="molecule type" value="Genomic_DNA"/>
</dbReference>
<feature type="coiled-coil region" evidence="1">
    <location>
        <begin position="339"/>
        <end position="366"/>
    </location>
</feature>
<feature type="compositionally biased region" description="Basic and acidic residues" evidence="2">
    <location>
        <begin position="404"/>
        <end position="415"/>
    </location>
</feature>
<sequence length="654" mass="71520">MDAPAAEPLVEEPRAPAPAAVVEGQRPKSVVRAATPTSSMEATAMQHHARRMRQRECSADASLARDEAASRREALAQKRAKAALMRRDAKAALFRETLGELRLATAMSARRRAIRADMAVAREARAGAPKRQAVAARRAAELRRVADAAAAAARKASLGATKRLVVAPTASVDRAARRQALANLDRLARAAKSTPDGAERVVDQATKAGVREDAPELLRGRQLMHRLKLDEARSIVAEATSVIPEYKARFDELTSQGCNRAAFGWKRKLDESLARQTEAESNILFHERRAQQDAELLEASLKARQAAGRPASSLDDDSENEVEIIEENDDAAAARRAVRRALRAARARAERDRAAAETAIRDARRRAAAARYEASAAAAASSIAAHARSMKAKRDRARRRHVMRERDAMKTKREAADALEKVRAAAAREASHIKKQRSRRAVAAFVRPRYEYAINEDARRAQLAADVAAAELEKLRCRRDAERAAADAAALAAQQDAFLRGAAPRPAFASSLDTMEAPLDPLLKFGGRPPPPDKPVAPHPPPDIREEVPLSTTEAARLRINRALARVMRRNFPTQLRLHYVDDEKERSLSLVLPLPAAWRARPAAKLVATFNALYAKKRGALLRGAALRDLRGNDLGSRTILEAARCGELRVCC</sequence>
<accession>A0A8J2SQW3</accession>